<feature type="transmembrane region" description="Helical" evidence="1">
    <location>
        <begin position="365"/>
        <end position="383"/>
    </location>
</feature>
<dbReference type="GO" id="GO:0016020">
    <property type="term" value="C:membrane"/>
    <property type="evidence" value="ECO:0007669"/>
    <property type="project" value="UniProtKB-SubCell"/>
</dbReference>
<comment type="subcellular location">
    <subcellularLocation>
        <location evidence="1">Membrane</location>
        <topology evidence="1">Multi-pass membrane protein</topology>
    </subcellularLocation>
</comment>
<feature type="transmembrane region" description="Helical" evidence="1">
    <location>
        <begin position="320"/>
        <end position="344"/>
    </location>
</feature>
<gene>
    <name evidence="2" type="ORF">GBAR_LOCUS20951</name>
</gene>
<feature type="transmembrane region" description="Helical" evidence="1">
    <location>
        <begin position="570"/>
        <end position="588"/>
    </location>
</feature>
<protein>
    <recommendedName>
        <fullName evidence="1">Pecanex-like protein</fullName>
    </recommendedName>
</protein>
<comment type="caution">
    <text evidence="2">The sequence shown here is derived from an EMBL/GenBank/DDBJ whole genome shotgun (WGS) entry which is preliminary data.</text>
</comment>
<dbReference type="EMBL" id="CASHTH010002939">
    <property type="protein sequence ID" value="CAI8037459.1"/>
    <property type="molecule type" value="Genomic_DNA"/>
</dbReference>
<feature type="transmembrane region" description="Helical" evidence="1">
    <location>
        <begin position="72"/>
        <end position="93"/>
    </location>
</feature>
<feature type="transmembrane region" description="Helical" evidence="1">
    <location>
        <begin position="241"/>
        <end position="265"/>
    </location>
</feature>
<keyword evidence="3" id="KW-1185">Reference proteome</keyword>
<evidence type="ECO:0000313" key="2">
    <source>
        <dbReference type="EMBL" id="CAI8037459.1"/>
    </source>
</evidence>
<proteinExistence type="inferred from homology"/>
<dbReference type="InterPro" id="IPR039797">
    <property type="entry name" value="Pecanex"/>
</dbReference>
<sequence length="738" mass="82636">MGDAEYRTVVPLLSSYKHALAWRRLLGTATGGLKLRKSPCRLNLLQLALYLFPLALALPFIVLDALGVWREYYLAVIYAFIHTLTVVSVRMSVYCSMRRYRQEREFDDDDDDANITSCCSHNSLSFIFSPKHFVCVLIHSLFVGVLLSFAAPLALLPRVLSDHLPLSGSVVVGTIGWLVFCNSHYSLSISNPHEVAMYRPTDLLGLGPLTRAVYLISCALAIIIVRLAVRDVSTVDLTVQLLYVAVCLLPLGWMVGCLPPLDSLLPWAMEQLLTRLMGGSPMSTDLRLSIMFLLSLVSTVLVATVAHFSNFTAALLLASASGYLLSHDLFSLFPIINPLIRLLFKTKRLSSKVQWKPHTRHLVMSSLRGSVLMLISLLLVYFSSSAREGSKTVAGGVLGSILITLWLVLSISGVCQGIYVLGLLRNPLHPWKSSEDIQGYKMWRKRLSYCSILPQLALTYVFPLLMLVFLTVSVDLNATNQWFRALGIARIFRKVWQSTWSAQIEVSVVSLLLLALPENSNWWVELGVELQTLLVGLGLEIGHEFLQKLWCGLTLFLKFLTKDGKKIQRWVYIAISVGSPLLLLSLVLTALVSSLISAPLLPLFTLPVFLVSFPRTQRFWPSLTNYSSSYTSSRDSVYYQHDVPLLSRTLLNVFSTGSVRGQPGDFYLLRCQDRTIIASILECGHRYFIINLRGLEIEETSCHTVEASKIDDMFSEAYTRKKTRFLVQLSPTEHNEAS</sequence>
<evidence type="ECO:0000256" key="1">
    <source>
        <dbReference type="RuleBase" id="RU367089"/>
    </source>
</evidence>
<feature type="transmembrane region" description="Helical" evidence="1">
    <location>
        <begin position="403"/>
        <end position="424"/>
    </location>
</feature>
<dbReference type="AlphaFoldDB" id="A0AA35SXL3"/>
<dbReference type="PANTHER" id="PTHR12372">
    <property type="entry name" value="PECANEX"/>
    <property type="match status" value="1"/>
</dbReference>
<feature type="transmembrane region" description="Helical" evidence="1">
    <location>
        <begin position="133"/>
        <end position="154"/>
    </location>
</feature>
<feature type="transmembrane region" description="Helical" evidence="1">
    <location>
        <begin position="452"/>
        <end position="474"/>
    </location>
</feature>
<feature type="transmembrane region" description="Helical" evidence="1">
    <location>
        <begin position="44"/>
        <end position="66"/>
    </location>
</feature>
<evidence type="ECO:0000313" key="3">
    <source>
        <dbReference type="Proteomes" id="UP001174909"/>
    </source>
</evidence>
<name>A0AA35SXL3_GEOBA</name>
<feature type="transmembrane region" description="Helical" evidence="1">
    <location>
        <begin position="208"/>
        <end position="229"/>
    </location>
</feature>
<dbReference type="Proteomes" id="UP001174909">
    <property type="component" value="Unassembled WGS sequence"/>
</dbReference>
<keyword evidence="1" id="KW-0472">Membrane</keyword>
<dbReference type="PANTHER" id="PTHR12372:SF6">
    <property type="entry name" value="PECANEX-LIKE PROTEIN 4"/>
    <property type="match status" value="1"/>
</dbReference>
<reference evidence="2" key="1">
    <citation type="submission" date="2023-03" db="EMBL/GenBank/DDBJ databases">
        <authorList>
            <person name="Steffen K."/>
            <person name="Cardenas P."/>
        </authorList>
    </citation>
    <scope>NUCLEOTIDE SEQUENCE</scope>
</reference>
<organism evidence="2 3">
    <name type="scientific">Geodia barretti</name>
    <name type="common">Barrett's horny sponge</name>
    <dbReference type="NCBI Taxonomy" id="519541"/>
    <lineage>
        <taxon>Eukaryota</taxon>
        <taxon>Metazoa</taxon>
        <taxon>Porifera</taxon>
        <taxon>Demospongiae</taxon>
        <taxon>Heteroscleromorpha</taxon>
        <taxon>Tetractinellida</taxon>
        <taxon>Astrophorina</taxon>
        <taxon>Geodiidae</taxon>
        <taxon>Geodia</taxon>
    </lineage>
</organism>
<accession>A0AA35SXL3</accession>
<keyword evidence="1" id="KW-1133">Transmembrane helix</keyword>
<comment type="similarity">
    <text evidence="1">Belongs to the pecanex family.</text>
</comment>
<keyword evidence="1" id="KW-0812">Transmembrane</keyword>
<feature type="transmembrane region" description="Helical" evidence="1">
    <location>
        <begin position="594"/>
        <end position="613"/>
    </location>
</feature>
<feature type="transmembrane region" description="Helical" evidence="1">
    <location>
        <begin position="286"/>
        <end position="308"/>
    </location>
</feature>